<dbReference type="OrthoDB" id="5781193at2759"/>
<dbReference type="InterPro" id="IPR042099">
    <property type="entry name" value="ANL_N_sf"/>
</dbReference>
<dbReference type="AlphaFoldDB" id="A0A368GVI0"/>
<evidence type="ECO:0000313" key="2">
    <source>
        <dbReference type="Proteomes" id="UP000252519"/>
    </source>
</evidence>
<evidence type="ECO:0000313" key="1">
    <source>
        <dbReference type="EMBL" id="RCN46967.1"/>
    </source>
</evidence>
<dbReference type="SUPFAM" id="SSF56801">
    <property type="entry name" value="Acetyl-CoA synthetase-like"/>
    <property type="match status" value="1"/>
</dbReference>
<evidence type="ECO:0008006" key="3">
    <source>
        <dbReference type="Google" id="ProtNLM"/>
    </source>
</evidence>
<dbReference type="STRING" id="29170.A0A368GVI0"/>
<name>A0A368GVI0_ANCCA</name>
<keyword evidence="2" id="KW-1185">Reference proteome</keyword>
<proteinExistence type="predicted"/>
<dbReference type="Gene3D" id="3.40.50.12780">
    <property type="entry name" value="N-terminal domain of ligase-like"/>
    <property type="match status" value="1"/>
</dbReference>
<protein>
    <recommendedName>
        <fullName evidence="3">AMP-dependent synthetase/ligase domain-containing protein</fullName>
    </recommendedName>
</protein>
<dbReference type="Proteomes" id="UP000252519">
    <property type="component" value="Unassembled WGS sequence"/>
</dbReference>
<reference evidence="1 2" key="1">
    <citation type="submission" date="2014-10" db="EMBL/GenBank/DDBJ databases">
        <title>Draft genome of the hookworm Ancylostoma caninum.</title>
        <authorList>
            <person name="Mitreva M."/>
        </authorList>
    </citation>
    <scope>NUCLEOTIDE SEQUENCE [LARGE SCALE GENOMIC DNA]</scope>
    <source>
        <strain evidence="1 2">Baltimore</strain>
    </source>
</reference>
<comment type="caution">
    <text evidence="1">The sequence shown here is derived from an EMBL/GenBank/DDBJ whole genome shotgun (WGS) entry which is preliminary data.</text>
</comment>
<dbReference type="EMBL" id="JOJR01000070">
    <property type="protein sequence ID" value="RCN46967.1"/>
    <property type="molecule type" value="Genomic_DNA"/>
</dbReference>
<sequence>MTTTSMHNADIDVLFEIRSHSTVGRIAFVEGEEYNEAITFDRLHQAALAVSSYLSCLYLKLAGCSSIRISANRWEMIAFYLGVRLYGGSVRILDYSAHEDKAFAQVHSINHVYQMTTTSMHNADIDVVSEIRSHSTVGRIAFVEGEEYNEAITFDRLHQAALAVSSYLSCLYIKDVQASVFLANRWEMIAFYLGVRLYGGSVRILDYSASEDQLAMAFEGSKIVLCEGADIMKVFRGTLEKHVKLITLETAQQPYNAISMDDVLKIRINRSLPQRKVMVSQRSVSMLMNAVTEIHPGWNPINGLYAAVASLHRPVQIELIAACLTLGLPVLMIDIRKLGNFIHYSKNHAIDVVSVDEPSLQELRERCRVPLRYVEIVLFDGIITETVKTQLLEVFPRARAIKEVTDDIVSKL</sequence>
<gene>
    <name evidence="1" type="ORF">ANCCAN_07007</name>
</gene>
<organism evidence="1 2">
    <name type="scientific">Ancylostoma caninum</name>
    <name type="common">Dog hookworm</name>
    <dbReference type="NCBI Taxonomy" id="29170"/>
    <lineage>
        <taxon>Eukaryota</taxon>
        <taxon>Metazoa</taxon>
        <taxon>Ecdysozoa</taxon>
        <taxon>Nematoda</taxon>
        <taxon>Chromadorea</taxon>
        <taxon>Rhabditida</taxon>
        <taxon>Rhabditina</taxon>
        <taxon>Rhabditomorpha</taxon>
        <taxon>Strongyloidea</taxon>
        <taxon>Ancylostomatidae</taxon>
        <taxon>Ancylostomatinae</taxon>
        <taxon>Ancylostoma</taxon>
    </lineage>
</organism>
<accession>A0A368GVI0</accession>